<protein>
    <submittedName>
        <fullName evidence="2">Swarming motility protein YbiA</fullName>
    </submittedName>
</protein>
<evidence type="ECO:0000313" key="3">
    <source>
        <dbReference type="Proteomes" id="UP000054408"/>
    </source>
</evidence>
<dbReference type="SUPFAM" id="SSF143990">
    <property type="entry name" value="YbiA-like"/>
    <property type="match status" value="1"/>
</dbReference>
<dbReference type="Pfam" id="PF08719">
    <property type="entry name" value="NADAR"/>
    <property type="match status" value="1"/>
</dbReference>
<dbReference type="eggNOG" id="ENOG502S5B2">
    <property type="taxonomic scope" value="Eukaryota"/>
</dbReference>
<dbReference type="Proteomes" id="UP000054408">
    <property type="component" value="Unassembled WGS sequence"/>
</dbReference>
<evidence type="ECO:0000259" key="1">
    <source>
        <dbReference type="Pfam" id="PF08719"/>
    </source>
</evidence>
<dbReference type="STRING" id="461836.A0A0L0D8Z2"/>
<reference evidence="2 3" key="1">
    <citation type="submission" date="2010-05" db="EMBL/GenBank/DDBJ databases">
        <title>The Genome Sequence of Thecamonas trahens ATCC 50062.</title>
        <authorList>
            <consortium name="The Broad Institute Genome Sequencing Platform"/>
            <person name="Russ C."/>
            <person name="Cuomo C."/>
            <person name="Shea T."/>
            <person name="Young S.K."/>
            <person name="Zeng Q."/>
            <person name="Koehrsen M."/>
            <person name="Haas B."/>
            <person name="Borodovsky M."/>
            <person name="Guigo R."/>
            <person name="Alvarado L."/>
            <person name="Berlin A."/>
            <person name="Bochicchio J."/>
            <person name="Borenstein D."/>
            <person name="Chapman S."/>
            <person name="Chen Z."/>
            <person name="Freedman E."/>
            <person name="Gellesch M."/>
            <person name="Goldberg J."/>
            <person name="Griggs A."/>
            <person name="Gujja S."/>
            <person name="Heilman E."/>
            <person name="Heiman D."/>
            <person name="Hepburn T."/>
            <person name="Howarth C."/>
            <person name="Jen D."/>
            <person name="Larson L."/>
            <person name="Mehta T."/>
            <person name="Park D."/>
            <person name="Pearson M."/>
            <person name="Roberts A."/>
            <person name="Saif S."/>
            <person name="Shenoy N."/>
            <person name="Sisk P."/>
            <person name="Stolte C."/>
            <person name="Sykes S."/>
            <person name="Thomson T."/>
            <person name="Walk T."/>
            <person name="White J."/>
            <person name="Yandava C."/>
            <person name="Burger G."/>
            <person name="Gray M.W."/>
            <person name="Holland P.W.H."/>
            <person name="King N."/>
            <person name="Lang F.B.F."/>
            <person name="Roger A.J."/>
            <person name="Ruiz-Trillo I."/>
            <person name="Lander E."/>
            <person name="Nusbaum C."/>
        </authorList>
    </citation>
    <scope>NUCLEOTIDE SEQUENCE [LARGE SCALE GENOMIC DNA]</scope>
    <source>
        <strain evidence="2 3">ATCC 50062</strain>
    </source>
</reference>
<dbReference type="Gene3D" id="1.10.357.40">
    <property type="entry name" value="YbiA-like"/>
    <property type="match status" value="1"/>
</dbReference>
<dbReference type="GeneID" id="25564129"/>
<dbReference type="InterPro" id="IPR037238">
    <property type="entry name" value="YbiA-like_sf"/>
</dbReference>
<dbReference type="NCBIfam" id="TIGR02464">
    <property type="entry name" value="ribofla_fusion"/>
    <property type="match status" value="1"/>
</dbReference>
<feature type="domain" description="NADAR" evidence="1">
    <location>
        <begin position="67"/>
        <end position="205"/>
    </location>
</feature>
<dbReference type="InterPro" id="IPR012816">
    <property type="entry name" value="NADAR"/>
</dbReference>
<dbReference type="OMA" id="WESMKES"/>
<keyword evidence="3" id="KW-1185">Reference proteome</keyword>
<sequence>METLPETLPAPLVQLDPATAADLVPDAAISAAAWYHQAAVSEALFGSSGARVVAALAAHYPDHFVWATQFSNVHTTFAFTEPGFVLDDVVWRGPEQYFQAQKAAHDPPTYADLAAAMADASPEEAFALGRRAPLRDDWEDVKVDVMRVAVEAKFRADDSLRQLLLSTAPHALVQIKPHDPFWGTGRDGSGANMLGDMLMDLRAKLMAEVGE</sequence>
<dbReference type="AlphaFoldDB" id="A0A0L0D8Z2"/>
<dbReference type="CDD" id="cd15457">
    <property type="entry name" value="NADAR"/>
    <property type="match status" value="1"/>
</dbReference>
<dbReference type="RefSeq" id="XP_013758267.1">
    <property type="nucleotide sequence ID" value="XM_013902813.1"/>
</dbReference>
<name>A0A0L0D8Z2_THETB</name>
<gene>
    <name evidence="2" type="ORF">AMSG_04592</name>
</gene>
<organism evidence="2 3">
    <name type="scientific">Thecamonas trahens ATCC 50062</name>
    <dbReference type="NCBI Taxonomy" id="461836"/>
    <lineage>
        <taxon>Eukaryota</taxon>
        <taxon>Apusozoa</taxon>
        <taxon>Apusomonadida</taxon>
        <taxon>Apusomonadidae</taxon>
        <taxon>Thecamonas</taxon>
    </lineage>
</organism>
<accession>A0A0L0D8Z2</accession>
<dbReference type="OrthoDB" id="206452at2759"/>
<evidence type="ECO:0000313" key="2">
    <source>
        <dbReference type="EMBL" id="KNC48847.1"/>
    </source>
</evidence>
<dbReference type="EMBL" id="GL349452">
    <property type="protein sequence ID" value="KNC48847.1"/>
    <property type="molecule type" value="Genomic_DNA"/>
</dbReference>
<proteinExistence type="predicted"/>